<organism evidence="1 2">
    <name type="scientific">Panagrolaimus davidi</name>
    <dbReference type="NCBI Taxonomy" id="227884"/>
    <lineage>
        <taxon>Eukaryota</taxon>
        <taxon>Metazoa</taxon>
        <taxon>Ecdysozoa</taxon>
        <taxon>Nematoda</taxon>
        <taxon>Chromadorea</taxon>
        <taxon>Rhabditida</taxon>
        <taxon>Tylenchina</taxon>
        <taxon>Panagrolaimomorpha</taxon>
        <taxon>Panagrolaimoidea</taxon>
        <taxon>Panagrolaimidae</taxon>
        <taxon>Panagrolaimus</taxon>
    </lineage>
</organism>
<keyword evidence="1" id="KW-1185">Reference proteome</keyword>
<evidence type="ECO:0000313" key="1">
    <source>
        <dbReference type="Proteomes" id="UP000887578"/>
    </source>
</evidence>
<name>A0A914RBL1_9BILA</name>
<protein>
    <submittedName>
        <fullName evidence="2">Uncharacterized protein</fullName>
    </submittedName>
</protein>
<evidence type="ECO:0000313" key="2">
    <source>
        <dbReference type="WBParaSite" id="PDA_v2.g9024.t1"/>
    </source>
</evidence>
<dbReference type="AlphaFoldDB" id="A0A914RBL1"/>
<proteinExistence type="predicted"/>
<dbReference type="Proteomes" id="UP000887578">
    <property type="component" value="Unplaced"/>
</dbReference>
<reference evidence="2" key="1">
    <citation type="submission" date="2022-11" db="UniProtKB">
        <authorList>
            <consortium name="WormBaseParasite"/>
        </authorList>
    </citation>
    <scope>IDENTIFICATION</scope>
</reference>
<sequence>MAYGFACTTCIAFPVHAENARRWPLTSAELRTEADGSINRTGLAVVETAFRKLAPESAVRLDGLHVLDEGICKSLILLLHNTFPVFQHIFTEINRSMLKNGASSLPLKGNAHEIRKLFASSIPILFLTETKNPKLQASCLLWLLIRIVYSKFLNLTMIDEIAPTFEQLGEKMEQIFGNRFFAHGGAELREHGTPADYSAAAYESANRLLSLRIDPYNTRGFDRQMMRK</sequence>
<accession>A0A914RBL1</accession>
<dbReference type="WBParaSite" id="PDA_v2.g9024.t1">
    <property type="protein sequence ID" value="PDA_v2.g9024.t1"/>
    <property type="gene ID" value="PDA_v2.g9024"/>
</dbReference>